<organism evidence="2 3">
    <name type="scientific">Acinetobacter johnsonii</name>
    <dbReference type="NCBI Taxonomy" id="40214"/>
    <lineage>
        <taxon>Bacteria</taxon>
        <taxon>Pseudomonadati</taxon>
        <taxon>Pseudomonadota</taxon>
        <taxon>Gammaproteobacteria</taxon>
        <taxon>Moraxellales</taxon>
        <taxon>Moraxellaceae</taxon>
        <taxon>Acinetobacter</taxon>
    </lineage>
</organism>
<evidence type="ECO:0000313" key="2">
    <source>
        <dbReference type="EMBL" id="MDH0970545.1"/>
    </source>
</evidence>
<comment type="caution">
    <text evidence="2">The sequence shown here is derived from an EMBL/GenBank/DDBJ whole genome shotgun (WGS) entry which is preliminary data.</text>
</comment>
<reference evidence="2" key="1">
    <citation type="submission" date="2022-09" db="EMBL/GenBank/DDBJ databases">
        <title>Intensive care unit water sources are persistently colonized with multi-drug resistant bacteria and are the site of extensive horizontal gene transfer of antibiotic resistance genes.</title>
        <authorList>
            <person name="Diorio-Toth L."/>
        </authorList>
    </citation>
    <scope>NUCLEOTIDE SEQUENCE</scope>
    <source>
        <strain evidence="2">GD03920</strain>
    </source>
</reference>
<feature type="signal peptide" evidence="1">
    <location>
        <begin position="1"/>
        <end position="18"/>
    </location>
</feature>
<proteinExistence type="predicted"/>
<evidence type="ECO:0000256" key="1">
    <source>
        <dbReference type="SAM" id="SignalP"/>
    </source>
</evidence>
<name>A0AA42MVE4_ACIJO</name>
<feature type="chain" id="PRO_5041462902" evidence="1">
    <location>
        <begin position="19"/>
        <end position="101"/>
    </location>
</feature>
<protein>
    <submittedName>
        <fullName evidence="2">Uncharacterized protein</fullName>
    </submittedName>
</protein>
<dbReference type="RefSeq" id="WP_176538391.1">
    <property type="nucleotide sequence ID" value="NZ_CP068187.1"/>
</dbReference>
<evidence type="ECO:0000313" key="3">
    <source>
        <dbReference type="Proteomes" id="UP001159915"/>
    </source>
</evidence>
<keyword evidence="1" id="KW-0732">Signal</keyword>
<gene>
    <name evidence="2" type="ORF">N5C10_15345</name>
</gene>
<sequence>MKKIAVLFLSFISVSAFAATTTFKVVQNNPNNYGEESIQIKTDKGQLAIYAVNLKLSHTKILTSLKKGECVSITTPDQLIKYDGYYSVDQINSVKKVACSK</sequence>
<accession>A0AA42MVE4</accession>
<dbReference type="AlphaFoldDB" id="A0AA42MVE4"/>
<dbReference type="Proteomes" id="UP001159915">
    <property type="component" value="Unassembled WGS sequence"/>
</dbReference>
<dbReference type="EMBL" id="JAOCBE010000001">
    <property type="protein sequence ID" value="MDH0970545.1"/>
    <property type="molecule type" value="Genomic_DNA"/>
</dbReference>